<reference evidence="2 3" key="1">
    <citation type="journal article" date="2017" name="Int. J. Syst. Evol. Microbiol.">
        <title>Jeotgalibaca porci sp. nov. and Jeotgalibaca arthritidis sp. nov., isolated from pigs, and emended description of the genus Jeotgalibaca.</title>
        <authorList>
            <person name="Zamora L."/>
            <person name="Perez-Sancho M."/>
            <person name="Dominguez L."/>
            <person name="Fernandez-Garayzabal J.F."/>
            <person name="Vela A.I."/>
        </authorList>
    </citation>
    <scope>NUCLEOTIDE SEQUENCE [LARGE SCALE GENOMIC DNA]</scope>
    <source>
        <strain evidence="2 3">CCUG 69148</strain>
    </source>
</reference>
<keyword evidence="1" id="KW-0812">Transmembrane</keyword>
<dbReference type="AlphaFoldDB" id="A0A6G7WJA1"/>
<evidence type="ECO:0000313" key="2">
    <source>
        <dbReference type="EMBL" id="QIK52353.1"/>
    </source>
</evidence>
<evidence type="ECO:0008006" key="4">
    <source>
        <dbReference type="Google" id="ProtNLM"/>
    </source>
</evidence>
<keyword evidence="3" id="KW-1185">Reference proteome</keyword>
<sequence length="82" mass="9030">MILNQKNKYLELWGDLVGIKDLLQAILLSGGLTMVGYFVAPSGDTTRQLFYGLGGAVSAMVINTVMIKPKRDIKKNNTQEVE</sequence>
<proteinExistence type="predicted"/>
<dbReference type="KEGG" id="jpo:G7058_10035"/>
<dbReference type="EMBL" id="CP049889">
    <property type="protein sequence ID" value="QIK52353.1"/>
    <property type="molecule type" value="Genomic_DNA"/>
</dbReference>
<evidence type="ECO:0000313" key="3">
    <source>
        <dbReference type="Proteomes" id="UP000501830"/>
    </source>
</evidence>
<dbReference type="Proteomes" id="UP000501830">
    <property type="component" value="Chromosome"/>
</dbReference>
<organism evidence="2 3">
    <name type="scientific">Jeotgalibaca porci</name>
    <dbReference type="NCBI Taxonomy" id="1868793"/>
    <lineage>
        <taxon>Bacteria</taxon>
        <taxon>Bacillati</taxon>
        <taxon>Bacillota</taxon>
        <taxon>Bacilli</taxon>
        <taxon>Lactobacillales</taxon>
        <taxon>Carnobacteriaceae</taxon>
        <taxon>Jeotgalibaca</taxon>
    </lineage>
</organism>
<feature type="transmembrane region" description="Helical" evidence="1">
    <location>
        <begin position="49"/>
        <end position="67"/>
    </location>
</feature>
<dbReference type="GeneID" id="94553625"/>
<evidence type="ECO:0000256" key="1">
    <source>
        <dbReference type="SAM" id="Phobius"/>
    </source>
</evidence>
<name>A0A6G7WJA1_9LACT</name>
<protein>
    <recommendedName>
        <fullName evidence="4">Holin</fullName>
    </recommendedName>
</protein>
<accession>A0A6G7WJA1</accession>
<gene>
    <name evidence="2" type="ORF">G7058_10035</name>
</gene>
<dbReference type="RefSeq" id="WP_166063414.1">
    <property type="nucleotide sequence ID" value="NZ_CP049889.1"/>
</dbReference>
<feature type="transmembrane region" description="Helical" evidence="1">
    <location>
        <begin position="21"/>
        <end position="43"/>
    </location>
</feature>
<keyword evidence="1" id="KW-0472">Membrane</keyword>
<keyword evidence="1" id="KW-1133">Transmembrane helix</keyword>